<accession>A0A5B8UKP6</accession>
<proteinExistence type="predicted"/>
<protein>
    <submittedName>
        <fullName evidence="1">Uncharacterized protein</fullName>
    </submittedName>
</protein>
<gene>
    <name evidence="1" type="ORF">FSB75_12030</name>
</gene>
<dbReference type="RefSeq" id="WP_146787629.1">
    <property type="nucleotide sequence ID" value="NZ_BAABIO010000001.1"/>
</dbReference>
<reference evidence="1 2" key="1">
    <citation type="journal article" date="2015" name="Int. J. Syst. Evol. Microbiol.">
        <title>Flavisolibacter ginsenosidimutans sp. nov., with ginsenoside-converting activity isolated from soil used for cultivating ginseng.</title>
        <authorList>
            <person name="Zhao Y."/>
            <person name="Liu Q."/>
            <person name="Kang M.S."/>
            <person name="Jin F."/>
            <person name="Yu H."/>
            <person name="Im W.T."/>
        </authorList>
    </citation>
    <scope>NUCLEOTIDE SEQUENCE [LARGE SCALE GENOMIC DNA]</scope>
    <source>
        <strain evidence="1 2">Gsoil 636</strain>
    </source>
</reference>
<sequence length="187" mass="21818">MRQSTTSLQHSNIPELKAIKGALFETSPVEHLVNAAWNFAYSSLWNSTQFSAKEIRYAKEKIEEYFTLAKNPRKAFLSFCQRVLLARQYVNTARGRYMPLPSVWFDKNNEYGFVGTKNWYTEIKNVRVSLPTYKEEIKALAEAVLEYSEEPTLQNFTYWRSYFIEKGTPGLLNLFQVAAINQQYIRA</sequence>
<evidence type="ECO:0000313" key="2">
    <source>
        <dbReference type="Proteomes" id="UP000321204"/>
    </source>
</evidence>
<dbReference type="EMBL" id="CP042433">
    <property type="protein sequence ID" value="QEC56590.1"/>
    <property type="molecule type" value="Genomic_DNA"/>
</dbReference>
<dbReference type="AlphaFoldDB" id="A0A5B8UKP6"/>
<dbReference type="Proteomes" id="UP000321204">
    <property type="component" value="Chromosome"/>
</dbReference>
<evidence type="ECO:0000313" key="1">
    <source>
        <dbReference type="EMBL" id="QEC56590.1"/>
    </source>
</evidence>
<organism evidence="1 2">
    <name type="scientific">Flavisolibacter ginsenosidimutans</name>
    <dbReference type="NCBI Taxonomy" id="661481"/>
    <lineage>
        <taxon>Bacteria</taxon>
        <taxon>Pseudomonadati</taxon>
        <taxon>Bacteroidota</taxon>
        <taxon>Chitinophagia</taxon>
        <taxon>Chitinophagales</taxon>
        <taxon>Chitinophagaceae</taxon>
        <taxon>Flavisolibacter</taxon>
    </lineage>
</organism>
<keyword evidence="2" id="KW-1185">Reference proteome</keyword>
<dbReference type="OrthoDB" id="668516at2"/>
<dbReference type="KEGG" id="fgg:FSB75_12030"/>
<name>A0A5B8UKP6_9BACT</name>